<evidence type="ECO:0000313" key="2">
    <source>
        <dbReference type="Proteomes" id="UP001177021"/>
    </source>
</evidence>
<evidence type="ECO:0000313" key="1">
    <source>
        <dbReference type="EMBL" id="CAJ2676267.1"/>
    </source>
</evidence>
<sequence length="241" mass="27210">MELYQSLGKYQKPKGSNIKQVLKVMIILAVCVWLLYQIKNIETKNYGGQTKIVVGCGAKLFGRKGILSRLDEGAFPDSRMVDSVGEVTNEYKSHDREEVQRRDLPNDMQVRKNAKSEFSLKENAEDEDTKRRINEKGKNMQKNVVESATNDGVIIEEMDEVESFHDENGVPPDSNDENISTFSNVNWLKKINIYEVAYGVENDAEMNLEGSINVTTADEEINAGITTHVDASGLQSSNRWR</sequence>
<accession>A0ACB0M336</accession>
<proteinExistence type="predicted"/>
<reference evidence="1" key="1">
    <citation type="submission" date="2023-10" db="EMBL/GenBank/DDBJ databases">
        <authorList>
            <person name="Rodriguez Cubillos JULIANA M."/>
            <person name="De Vega J."/>
        </authorList>
    </citation>
    <scope>NUCLEOTIDE SEQUENCE</scope>
</reference>
<name>A0ACB0M336_TRIPR</name>
<gene>
    <name evidence="1" type="ORF">MILVUS5_LOCUS39050</name>
</gene>
<keyword evidence="2" id="KW-1185">Reference proteome</keyword>
<dbReference type="Proteomes" id="UP001177021">
    <property type="component" value="Unassembled WGS sequence"/>
</dbReference>
<dbReference type="EMBL" id="CASHSV030000823">
    <property type="protein sequence ID" value="CAJ2676267.1"/>
    <property type="molecule type" value="Genomic_DNA"/>
</dbReference>
<organism evidence="1 2">
    <name type="scientific">Trifolium pratense</name>
    <name type="common">Red clover</name>
    <dbReference type="NCBI Taxonomy" id="57577"/>
    <lineage>
        <taxon>Eukaryota</taxon>
        <taxon>Viridiplantae</taxon>
        <taxon>Streptophyta</taxon>
        <taxon>Embryophyta</taxon>
        <taxon>Tracheophyta</taxon>
        <taxon>Spermatophyta</taxon>
        <taxon>Magnoliopsida</taxon>
        <taxon>eudicotyledons</taxon>
        <taxon>Gunneridae</taxon>
        <taxon>Pentapetalae</taxon>
        <taxon>rosids</taxon>
        <taxon>fabids</taxon>
        <taxon>Fabales</taxon>
        <taxon>Fabaceae</taxon>
        <taxon>Papilionoideae</taxon>
        <taxon>50 kb inversion clade</taxon>
        <taxon>NPAAA clade</taxon>
        <taxon>Hologalegina</taxon>
        <taxon>IRL clade</taxon>
        <taxon>Trifolieae</taxon>
        <taxon>Trifolium</taxon>
    </lineage>
</organism>
<comment type="caution">
    <text evidence="1">The sequence shown here is derived from an EMBL/GenBank/DDBJ whole genome shotgun (WGS) entry which is preliminary data.</text>
</comment>
<protein>
    <submittedName>
        <fullName evidence="1">Uncharacterized protein</fullName>
    </submittedName>
</protein>